<evidence type="ECO:0000313" key="3">
    <source>
        <dbReference type="Proteomes" id="UP000789570"/>
    </source>
</evidence>
<feature type="domain" description="Sacsin/Nov" evidence="1">
    <location>
        <begin position="1221"/>
        <end position="1465"/>
    </location>
</feature>
<accession>A0A9N9GV74</accession>
<evidence type="ECO:0000259" key="1">
    <source>
        <dbReference type="Pfam" id="PF25794"/>
    </source>
</evidence>
<reference evidence="2" key="1">
    <citation type="submission" date="2021-06" db="EMBL/GenBank/DDBJ databases">
        <authorList>
            <person name="Kallberg Y."/>
            <person name="Tangrot J."/>
            <person name="Rosling A."/>
        </authorList>
    </citation>
    <scope>NUCLEOTIDE SEQUENCE</scope>
    <source>
        <strain evidence="2">UK204</strain>
    </source>
</reference>
<organism evidence="2 3">
    <name type="scientific">Funneliformis caledonium</name>
    <dbReference type="NCBI Taxonomy" id="1117310"/>
    <lineage>
        <taxon>Eukaryota</taxon>
        <taxon>Fungi</taxon>
        <taxon>Fungi incertae sedis</taxon>
        <taxon>Mucoromycota</taxon>
        <taxon>Glomeromycotina</taxon>
        <taxon>Glomeromycetes</taxon>
        <taxon>Glomerales</taxon>
        <taxon>Glomeraceae</taxon>
        <taxon>Funneliformis</taxon>
    </lineage>
</organism>
<comment type="caution">
    <text evidence="2">The sequence shown here is derived from an EMBL/GenBank/DDBJ whole genome shotgun (WGS) entry which is preliminary data.</text>
</comment>
<dbReference type="PANTHER" id="PTHR15600">
    <property type="entry name" value="SACSIN"/>
    <property type="match status" value="1"/>
</dbReference>
<dbReference type="GO" id="GO:0030544">
    <property type="term" value="F:Hsp70 protein binding"/>
    <property type="evidence" value="ECO:0007669"/>
    <property type="project" value="TreeGrafter"/>
</dbReference>
<feature type="non-terminal residue" evidence="2">
    <location>
        <position position="2500"/>
    </location>
</feature>
<proteinExistence type="predicted"/>
<dbReference type="NCBIfam" id="NF047352">
    <property type="entry name" value="P_loop_sacsin"/>
    <property type="match status" value="1"/>
</dbReference>
<dbReference type="Pfam" id="PF25794">
    <property type="entry name" value="SACS"/>
    <property type="match status" value="2"/>
</dbReference>
<dbReference type="SUPFAM" id="SSF55874">
    <property type="entry name" value="ATPase domain of HSP90 chaperone/DNA topoisomerase II/histidine kinase"/>
    <property type="match status" value="1"/>
</dbReference>
<dbReference type="InterPro" id="IPR058210">
    <property type="entry name" value="SACS/Nov_dom"/>
</dbReference>
<dbReference type="Proteomes" id="UP000789570">
    <property type="component" value="Unassembled WGS sequence"/>
</dbReference>
<dbReference type="OrthoDB" id="1262810at2759"/>
<dbReference type="Gene3D" id="3.30.565.10">
    <property type="entry name" value="Histidine kinase-like ATPase, C-terminal domain"/>
    <property type="match status" value="1"/>
</dbReference>
<dbReference type="PANTHER" id="PTHR15600:SF42">
    <property type="entry name" value="SACSIN"/>
    <property type="match status" value="1"/>
</dbReference>
<dbReference type="InterPro" id="IPR052972">
    <property type="entry name" value="Sacsin_chaperone_reg"/>
</dbReference>
<sequence>FVSWDYICVPSFITGDKYVILDPHERYFRGGVIIDVDEKMFKEYPDQFAPFRIPCDKHFNGTLFRYPLRAEVDSADSEISGRIYKPDAILEMFDKFYENESINSLLFIKYIERADEIREKRRLIAKNIVPMMNSLKSGVLEGNNQLETSFIVTFCRQKGDSKENKSSWLILNYLDDLLETEKYFQREYKRSIGDYKFVPNVGLAVPINDLMNAGSLFCFLPLPISTPFPVSVHGYFAVSTNRRSLWEAAENEDLAAGSLARLKVSWNHYLFEKVLPKAWVRFLRKIPLTIPNISPNDVYKFWPILKEGTSRSLSTFYKDLLQNVINNLSIDDRVFKGPSSKIEIGTKFSATDDATQYQESEFHWLSLFDGYFEEENLFDFKLTIIIEKAGFPVISTSYPILNALKESNHGDFPKFFSPAIIRNYLNQNRNRWNTDIIPRDEVLQLFEYILKDKQFDELEGFEMIPLADDTLGTLTQHGNSYVYIYPKDHFDNHINDELNTFKNQLNKFIDKSIRYDLHKALCEYAQEWNLNIKILDEYAVVDMIKFSLNSENADSEEIPILDHYEWICDLWSNLRYRKWDLEKFENLHLIPTSRSTLRQLNTPKSVFSNQINDNILKSIFEKFGAVFVDSRFGEMARWGRASQYTIKPDDVLSVLKSFRAETSYPKNLNHRLEPPEASQLVDYLSNHLRLANEDEVPNLIEVIKHLPIFTEVDNTSPISLLPANTNWFLLPQNEENSYGKIIYPSNQGRFLNSSSQNLRYILENTIKIPRLVPLDYWRSYVMPFLESQPPEDIGIVIHRLFERLQSLLDHDPSLKDSLGGISFVPVGTFRMAWQRQASFDMDLRLVKPKELFDPDSLVFRISRNLFLSNLKSLGMKSILFPDDVINRINTIVARKSQGSFHTKAFDFFKYIDEKWELNENKNHEFMNTILNKEWIPTVDGSGNQIFSKPQDCYYKEYEYLVCLVAPILNYNVKNDNFLRHLGWQTYPEVRKVLEQLESCHVRVSSGQSPENLKAICNAIYEYMNNAFQNDKEAFEIIKNDLENKPWILHNDTFYSADKFVFRLPTEFEDNNSLIVELPIGYISDFRPLFEAMGVRNEIGVKELILIINNMVEGNEERRLSDDEINHVVQILNRISQIQKEIRNGENDPDDLSGLLVPSTDNMLVNLDRIQFNDIGERISQHEKSQHIIAHQFVSRYIADELGIPTLTGTIFGGWETFEQDELLTTRIKNIIKDYSLSQFFKEFLQNADDAKATKFSIIVDERPKFQLDSSRMSLLTKEMDDWQGPAIWIYNDAVFSDDDFRALTKLGIGGKSRDDDENETRIGRFGVGFNCAYHLTDLPSIVSREYIIFLDPNEKFLPAQGRPPKRQKGFKINFMETRFKKSFPDQCYPYEALNCNFNESFNGTLFRLPLRTESLANESKITNQVVEIEEILKLLNGIQGNKEMLFLRNIDSCCLRHINDQEQVPQPIWKAGIKMSDDHRDIRKNESVTNNIKTYQLDIEIEINDIQNSKISEIWILCIGGHERIQSNELEKFSRKKHIKFPNPPEIKGEIFSYLPLSISTNLGVHLNGNFFLSSSRNNVLQFENDVDREDSKWNHYILYDVLPDLHVKLFENIVKLEEQRKKNETNFIPHTLNNFWPIKNDSSMGLYKNYGLNVIKKLGQGEHKFFWTEFDGGQFISLQEAKILEEEETVMADILSRLEFLIVKLDKAKLDQLKEAGSQISNFNYTPISGSLICEELQEKRFMVSFDIFHQNHDLLFELLNYILQDKSSFEQLTELQLVPLSDGSVKCFGEVYYLGEKQHLELFPKSKSKFVSTELPENLKKIFSDSIFSEITNIKKVDTSAILDLLKHEIPMARESKWRPNGIPNEMWLEKIWSKFIEDAENLEFANLSKFPLLPVIEPSKLVRPDTSNPLLYEKDHDLYPILVKLQVRFTNMEFFKSTNKDLKKCVVKCTPINIINSLGRACSSNTKTMKEMFKNLSIDDYIKHGKSNEAFMKTLKSLPIWPTHSSQDKFIDATTGTLLPYSLPFFSFCEETVFYKCNDESDFEALAKLKAKTITEFEYVKDHLLKPPFTIFSKPTQKYIIFLKKILSLQNQEIEEYIKDKRMVPNNSLSAFVLASVLYDSSVILFLNTFSDRNKFLPSELQNDSVCLEALGRIGLKRQVNSVTYIECAEDILLQLKAKLPVNDVKGRAKYLVKYLYEHANTLNFNKEQWNKILATKFVPSEMNLSPFYHKPIKTSGFENFKALCSQKYMKACWTKYALFDKSVEPTTLFNEVIKNNEGYKIGVPSTDNVIAHWIFVVDNINNIETWRTSKEQVKSVIKEIYKTMNELLQTEGNVEDEQIRMISDQKLFLNDDDPFYKNNWVQASSLKFISQDNVNEFLMPYKNLLKRAGATESSEKIDPKDLLLKKLLSDVYHDVIFIDKEKKKIGSANRYVLSDDDADAFQEFLLWLNGQDQKSSSKQAVPPNRQRYENLSRIAEKYDIELLKDLAENAISVNRF</sequence>
<evidence type="ECO:0000313" key="2">
    <source>
        <dbReference type="EMBL" id="CAG8636825.1"/>
    </source>
</evidence>
<dbReference type="InterPro" id="IPR036890">
    <property type="entry name" value="HATPase_C_sf"/>
</dbReference>
<dbReference type="EMBL" id="CAJVPQ010003763">
    <property type="protein sequence ID" value="CAG8636825.1"/>
    <property type="molecule type" value="Genomic_DNA"/>
</dbReference>
<gene>
    <name evidence="2" type="ORF">FCALED_LOCUS10359</name>
</gene>
<protein>
    <submittedName>
        <fullName evidence="2">6193_t:CDS:1</fullName>
    </submittedName>
</protein>
<feature type="domain" description="Sacsin/Nov" evidence="1">
    <location>
        <begin position="9"/>
        <end position="113"/>
    </location>
</feature>
<name>A0A9N9GV74_9GLOM</name>
<keyword evidence="3" id="KW-1185">Reference proteome</keyword>